<protein>
    <submittedName>
        <fullName evidence="1">Uncharacterized protein</fullName>
    </submittedName>
</protein>
<gene>
    <name evidence="1" type="ORF">NJ959_09745</name>
</gene>
<dbReference type="Proteomes" id="UP001204953">
    <property type="component" value="Unassembled WGS sequence"/>
</dbReference>
<dbReference type="RefSeq" id="WP_254011543.1">
    <property type="nucleotide sequence ID" value="NZ_JAMZMM010000072.1"/>
</dbReference>
<dbReference type="EMBL" id="JAMZMM010000072">
    <property type="protein sequence ID" value="MCP2728748.1"/>
    <property type="molecule type" value="Genomic_DNA"/>
</dbReference>
<evidence type="ECO:0000313" key="1">
    <source>
        <dbReference type="EMBL" id="MCP2728748.1"/>
    </source>
</evidence>
<sequence>MTTQTETYQIETDKNRDYPQIFDAVLNFFTSYNWTFTKLEEESMLQLRF</sequence>
<organism evidence="1 2">
    <name type="scientific">Limnofasciculus baicalensis BBK-W-15</name>
    <dbReference type="NCBI Taxonomy" id="2699891"/>
    <lineage>
        <taxon>Bacteria</taxon>
        <taxon>Bacillati</taxon>
        <taxon>Cyanobacteriota</taxon>
        <taxon>Cyanophyceae</taxon>
        <taxon>Coleofasciculales</taxon>
        <taxon>Coleofasciculaceae</taxon>
        <taxon>Limnofasciculus</taxon>
        <taxon>Limnofasciculus baicalensis</taxon>
    </lineage>
</organism>
<accession>A0AAE3GRY5</accession>
<evidence type="ECO:0000313" key="2">
    <source>
        <dbReference type="Proteomes" id="UP001204953"/>
    </source>
</evidence>
<proteinExistence type="predicted"/>
<dbReference type="AlphaFoldDB" id="A0AAE3GRY5"/>
<reference evidence="1" key="1">
    <citation type="submission" date="2022-06" db="EMBL/GenBank/DDBJ databases">
        <title>New cyanobacteria of genus Symplocastrum in benthos of Lake Baikal.</title>
        <authorList>
            <person name="Sorokovikova E."/>
            <person name="Tikhonova I."/>
            <person name="Krasnopeev A."/>
            <person name="Evseev P."/>
            <person name="Gladkikh A."/>
            <person name="Belykh O."/>
        </authorList>
    </citation>
    <scope>NUCLEOTIDE SEQUENCE</scope>
    <source>
        <strain evidence="1">BBK-W-15</strain>
    </source>
</reference>
<keyword evidence="2" id="KW-1185">Reference proteome</keyword>
<name>A0AAE3GRY5_9CYAN</name>
<comment type="caution">
    <text evidence="1">The sequence shown here is derived from an EMBL/GenBank/DDBJ whole genome shotgun (WGS) entry which is preliminary data.</text>
</comment>